<sequence>MAATQGLDDIFGYMPFDHFLLDNWTPDSPLTQEAQERTLVRTWIGLGRQGRSTFIERCRQDGQVPVPDRIPKGLSTFEKRTRVDPDEWGQASAIWIRTWYGDDVGKVDRPNEETVTRASADDAYARLWQKALWPPEKQEFDDTLFGPYVFDDNAVAYGVSAGDADDEVELMDEIPYFILSALTRCPDAMDGSSERDEEDEEELMWSQALLIVVADREACEEGWVLLLSVNHKGQILHKRVRCKACDVQLNVAFWRDGGEPLDIEGRRENVMDYHDPNESGNGWDDG</sequence>
<proteinExistence type="predicted"/>
<dbReference type="EMBL" id="KZ107839">
    <property type="protein sequence ID" value="OSS52557.1"/>
    <property type="molecule type" value="Genomic_DNA"/>
</dbReference>
<reference evidence="2 3" key="1">
    <citation type="journal article" date="2017" name="Genome Announc.">
        <title>Genome sequence of the saprophytic ascomycete Epicoccum nigrum ICMP 19927 strain isolated from New Zealand.</title>
        <authorList>
            <person name="Fokin M."/>
            <person name="Fleetwood D."/>
            <person name="Weir B.S."/>
            <person name="Villas-Boas S.G."/>
        </authorList>
    </citation>
    <scope>NUCLEOTIDE SEQUENCE [LARGE SCALE GENOMIC DNA]</scope>
    <source>
        <strain evidence="2 3">ICMP 19927</strain>
    </source>
</reference>
<gene>
    <name evidence="2" type="ORF">B5807_02579</name>
</gene>
<keyword evidence="3" id="KW-1185">Reference proteome</keyword>
<organism evidence="2 3">
    <name type="scientific">Epicoccum nigrum</name>
    <name type="common">Soil fungus</name>
    <name type="synonym">Epicoccum purpurascens</name>
    <dbReference type="NCBI Taxonomy" id="105696"/>
    <lineage>
        <taxon>Eukaryota</taxon>
        <taxon>Fungi</taxon>
        <taxon>Dikarya</taxon>
        <taxon>Ascomycota</taxon>
        <taxon>Pezizomycotina</taxon>
        <taxon>Dothideomycetes</taxon>
        <taxon>Pleosporomycetidae</taxon>
        <taxon>Pleosporales</taxon>
        <taxon>Pleosporineae</taxon>
        <taxon>Didymellaceae</taxon>
        <taxon>Epicoccum</taxon>
    </lineage>
</organism>
<feature type="region of interest" description="Disordered" evidence="1">
    <location>
        <begin position="267"/>
        <end position="286"/>
    </location>
</feature>
<dbReference type="OMA" id="WIALGKY"/>
<dbReference type="AlphaFoldDB" id="A0A1Y2MAQ8"/>
<evidence type="ECO:0000313" key="2">
    <source>
        <dbReference type="EMBL" id="OSS52557.1"/>
    </source>
</evidence>
<dbReference type="InParanoid" id="A0A1Y2MAQ8"/>
<evidence type="ECO:0000313" key="3">
    <source>
        <dbReference type="Proteomes" id="UP000193240"/>
    </source>
</evidence>
<feature type="compositionally biased region" description="Basic and acidic residues" evidence="1">
    <location>
        <begin position="267"/>
        <end position="277"/>
    </location>
</feature>
<protein>
    <submittedName>
        <fullName evidence="2">Uncharacterized protein</fullName>
    </submittedName>
</protein>
<evidence type="ECO:0000256" key="1">
    <source>
        <dbReference type="SAM" id="MobiDB-lite"/>
    </source>
</evidence>
<name>A0A1Y2MAQ8_EPING</name>
<accession>A0A1Y2MAQ8</accession>
<dbReference type="Proteomes" id="UP000193240">
    <property type="component" value="Unassembled WGS sequence"/>
</dbReference>